<proteinExistence type="inferred from homology"/>
<evidence type="ECO:0000256" key="1">
    <source>
        <dbReference type="ARBA" id="ARBA00022527"/>
    </source>
</evidence>
<dbReference type="InterPro" id="IPR026565">
    <property type="entry name" value="PPDK_reg"/>
</dbReference>
<dbReference type="Proteomes" id="UP000009286">
    <property type="component" value="Chromosome"/>
</dbReference>
<dbReference type="OrthoDB" id="9782201at2"/>
<reference evidence="6 7" key="1">
    <citation type="journal article" date="2011" name="BMC Genomics">
        <title>Genomic insights into an obligate epibiotic bacterial predator: Micavibrio aeruginosavorus ARL-13.</title>
        <authorList>
            <person name="Wang Z."/>
            <person name="Kadouri D."/>
            <person name="Wu M."/>
        </authorList>
    </citation>
    <scope>NUCLEOTIDE SEQUENCE [LARGE SCALE GENOMIC DNA]</scope>
    <source>
        <strain evidence="6 7">ARL-13</strain>
    </source>
</reference>
<keyword evidence="3 5" id="KW-0547">Nucleotide-binding</keyword>
<dbReference type="NCBIfam" id="NF003742">
    <property type="entry name" value="PRK05339.1"/>
    <property type="match status" value="1"/>
</dbReference>
<comment type="similarity">
    <text evidence="5">Belongs to the pyruvate, phosphate/water dikinase regulatory protein family. PDRP subfamily.</text>
</comment>
<evidence type="ECO:0000313" key="7">
    <source>
        <dbReference type="Proteomes" id="UP000009286"/>
    </source>
</evidence>
<keyword evidence="7" id="KW-1185">Reference proteome</keyword>
<keyword evidence="1 5" id="KW-0723">Serine/threonine-protein kinase</keyword>
<dbReference type="RefSeq" id="WP_014103999.1">
    <property type="nucleotide sequence ID" value="NC_016026.1"/>
</dbReference>
<dbReference type="Pfam" id="PF03618">
    <property type="entry name" value="Kinase-PPPase"/>
    <property type="match status" value="1"/>
</dbReference>
<keyword evidence="2 5" id="KW-0808">Transferase</keyword>
<dbReference type="KEGG" id="mai:MICA_2475"/>
<dbReference type="HOGENOM" id="CLU_046206_2_0_5"/>
<evidence type="ECO:0000256" key="2">
    <source>
        <dbReference type="ARBA" id="ARBA00022679"/>
    </source>
</evidence>
<comment type="catalytic activity">
    <reaction evidence="5">
        <text>N(tele)-phospho-L-histidyl/O-phospho-L-threonyl-[pyruvate, phosphate dikinase] + phosphate + H(+) = N(tele)-phospho-L-histidyl/L-threonyl-[pyruvate, phosphate dikinase] + diphosphate</text>
        <dbReference type="Rhea" id="RHEA:43696"/>
        <dbReference type="Rhea" id="RHEA-COMP:10650"/>
        <dbReference type="Rhea" id="RHEA-COMP:10651"/>
        <dbReference type="ChEBI" id="CHEBI:15378"/>
        <dbReference type="ChEBI" id="CHEBI:30013"/>
        <dbReference type="ChEBI" id="CHEBI:33019"/>
        <dbReference type="ChEBI" id="CHEBI:43474"/>
        <dbReference type="ChEBI" id="CHEBI:61977"/>
        <dbReference type="ChEBI" id="CHEBI:83586"/>
        <dbReference type="EC" id="2.7.4.27"/>
    </reaction>
</comment>
<gene>
    <name evidence="6" type="ordered locus">MICA_2475</name>
</gene>
<dbReference type="EMBL" id="CP002382">
    <property type="protein sequence ID" value="AEP10776.1"/>
    <property type="molecule type" value="Genomic_DNA"/>
</dbReference>
<dbReference type="GO" id="GO:0016776">
    <property type="term" value="F:phosphotransferase activity, phosphate group as acceptor"/>
    <property type="evidence" value="ECO:0007669"/>
    <property type="project" value="UniProtKB-UniRule"/>
</dbReference>
<feature type="binding site" evidence="5">
    <location>
        <begin position="155"/>
        <end position="162"/>
    </location>
    <ligand>
        <name>ADP</name>
        <dbReference type="ChEBI" id="CHEBI:456216"/>
    </ligand>
</feature>
<dbReference type="AlphaFoldDB" id="G2KNY1"/>
<dbReference type="PANTHER" id="PTHR31756">
    <property type="entry name" value="PYRUVATE, PHOSPHATE DIKINASE REGULATORY PROTEIN 1, CHLOROPLASTIC"/>
    <property type="match status" value="1"/>
</dbReference>
<comment type="catalytic activity">
    <reaction evidence="5">
        <text>N(tele)-phospho-L-histidyl/L-threonyl-[pyruvate, phosphate dikinase] + ADP = N(tele)-phospho-L-histidyl/O-phospho-L-threonyl-[pyruvate, phosphate dikinase] + AMP + H(+)</text>
        <dbReference type="Rhea" id="RHEA:43692"/>
        <dbReference type="Rhea" id="RHEA-COMP:10650"/>
        <dbReference type="Rhea" id="RHEA-COMP:10651"/>
        <dbReference type="ChEBI" id="CHEBI:15378"/>
        <dbReference type="ChEBI" id="CHEBI:30013"/>
        <dbReference type="ChEBI" id="CHEBI:61977"/>
        <dbReference type="ChEBI" id="CHEBI:83586"/>
        <dbReference type="ChEBI" id="CHEBI:456215"/>
        <dbReference type="ChEBI" id="CHEBI:456216"/>
        <dbReference type="EC" id="2.7.11.32"/>
    </reaction>
</comment>
<organism evidence="6 7">
    <name type="scientific">Micavibrio aeruginosavorus (strain ARL-13)</name>
    <dbReference type="NCBI Taxonomy" id="856793"/>
    <lineage>
        <taxon>Bacteria</taxon>
        <taxon>Pseudomonadati</taxon>
        <taxon>Bdellovibrionota</taxon>
        <taxon>Bdellovibrionia</taxon>
        <taxon>Bdellovibrionales</taxon>
        <taxon>Pseudobdellovibrionaceae</taxon>
        <taxon>Micavibrio</taxon>
    </lineage>
</organism>
<evidence type="ECO:0000313" key="6">
    <source>
        <dbReference type="EMBL" id="AEP10776.1"/>
    </source>
</evidence>
<keyword evidence="4 5" id="KW-0418">Kinase</keyword>
<dbReference type="GO" id="GO:0004674">
    <property type="term" value="F:protein serine/threonine kinase activity"/>
    <property type="evidence" value="ECO:0007669"/>
    <property type="project" value="UniProtKB-UniRule"/>
</dbReference>
<dbReference type="GO" id="GO:0005524">
    <property type="term" value="F:ATP binding"/>
    <property type="evidence" value="ECO:0007669"/>
    <property type="project" value="InterPro"/>
</dbReference>
<name>G2KNY1_MICAA</name>
<dbReference type="InterPro" id="IPR005177">
    <property type="entry name" value="Kinase-pyrophosphorylase"/>
</dbReference>
<dbReference type="eggNOG" id="COG1806">
    <property type="taxonomic scope" value="Bacteria"/>
</dbReference>
<protein>
    <recommendedName>
        <fullName evidence="5">Putative pyruvate, phosphate dikinase regulatory protein</fullName>
        <shortName evidence="5">PPDK regulatory protein</shortName>
        <ecNumber evidence="5">2.7.11.32</ecNumber>
        <ecNumber evidence="5">2.7.4.27</ecNumber>
    </recommendedName>
</protein>
<dbReference type="EC" id="2.7.4.27" evidence="5"/>
<dbReference type="HAMAP" id="MF_00921">
    <property type="entry name" value="PDRP"/>
    <property type="match status" value="1"/>
</dbReference>
<evidence type="ECO:0000256" key="4">
    <source>
        <dbReference type="ARBA" id="ARBA00022777"/>
    </source>
</evidence>
<evidence type="ECO:0000256" key="3">
    <source>
        <dbReference type="ARBA" id="ARBA00022741"/>
    </source>
</evidence>
<sequence length="292" mass="32798">MKHHRADAPFYIHLVSDATGTTLQGLARACLSQFEEVEAVERFWPMVRTDKQLERVIAEIAENPGPVLFTMVDKHLRKTLQRAVHDLGLPCMPVLDPIIKGLSSYLGVAPKGVPGLQHALDAAYFKRIDAVDFALSFDDGQNLDGIEEADVILVGVSRTSKTPTCIFLARRGIRAANIPFVPDLPFPEKVLKLKDSSHDGPLIVGLTETPDRLVALRRNRLRAEDMNPHYTENTYLDIDRVEEEIRVARKFFSAHGWPVIDVTRRSVEETSAEIQLLLQRKLGHKDQPELLS</sequence>
<dbReference type="GO" id="GO:0043531">
    <property type="term" value="F:ADP binding"/>
    <property type="evidence" value="ECO:0007669"/>
    <property type="project" value="UniProtKB-UniRule"/>
</dbReference>
<dbReference type="STRING" id="856793.MICA_2475"/>
<comment type="function">
    <text evidence="5">Bifunctional serine/threonine kinase and phosphorylase involved in the regulation of the pyruvate, phosphate dikinase (PPDK) by catalyzing its phosphorylation/dephosphorylation.</text>
</comment>
<accession>G2KNY1</accession>
<dbReference type="EC" id="2.7.11.32" evidence="5"/>
<evidence type="ECO:0000256" key="5">
    <source>
        <dbReference type="HAMAP-Rule" id="MF_00921"/>
    </source>
</evidence>
<dbReference type="PANTHER" id="PTHR31756:SF3">
    <property type="entry name" value="PYRUVATE, PHOSPHATE DIKINASE REGULATORY PROTEIN 1, CHLOROPLASTIC"/>
    <property type="match status" value="1"/>
</dbReference>